<sequence length="175" mass="18736">MQCEVLLIGGRSGVGKTTAAWEVSARLQDRGVAHAFIEGDFLDQVHPAPPGDPNRTLITARNLAAVWGNYRELGHTRLVYCNTVAVLEADMITAAMGGGVTPIGALLTARDDTAGQRLRGREIGSALDAHLERSARMAGHLDEHAPDWVHRVPTDGRTAAEVADAVVRLTGWADR</sequence>
<evidence type="ECO:0000313" key="1">
    <source>
        <dbReference type="EMBL" id="RRR98768.1"/>
    </source>
</evidence>
<dbReference type="SUPFAM" id="SSF52540">
    <property type="entry name" value="P-loop containing nucleoside triphosphate hydrolases"/>
    <property type="match status" value="1"/>
</dbReference>
<accession>A0A426UX20</accession>
<dbReference type="Proteomes" id="UP000277256">
    <property type="component" value="Unassembled WGS sequence"/>
</dbReference>
<reference evidence="1 2" key="1">
    <citation type="submission" date="2018-12" db="EMBL/GenBank/DDBJ databases">
        <title>Glycomyces sp. YIM 121974 draft genome.</title>
        <authorList>
            <person name="Li Q."/>
        </authorList>
    </citation>
    <scope>NUCLEOTIDE SEQUENCE [LARGE SCALE GENOMIC DNA]</scope>
    <source>
        <strain evidence="1 2">YIM 121974</strain>
    </source>
</reference>
<organism evidence="1 2">
    <name type="scientific">Glycomyces terrestris</name>
    <dbReference type="NCBI Taxonomy" id="2493553"/>
    <lineage>
        <taxon>Bacteria</taxon>
        <taxon>Bacillati</taxon>
        <taxon>Actinomycetota</taxon>
        <taxon>Actinomycetes</taxon>
        <taxon>Glycomycetales</taxon>
        <taxon>Glycomycetaceae</taxon>
        <taxon>Glycomyces</taxon>
    </lineage>
</organism>
<dbReference type="InterPro" id="IPR027417">
    <property type="entry name" value="P-loop_NTPase"/>
</dbReference>
<evidence type="ECO:0000313" key="2">
    <source>
        <dbReference type="Proteomes" id="UP000277256"/>
    </source>
</evidence>
<comment type="caution">
    <text evidence="1">The sequence shown here is derived from an EMBL/GenBank/DDBJ whole genome shotgun (WGS) entry which is preliminary data.</text>
</comment>
<evidence type="ECO:0008006" key="3">
    <source>
        <dbReference type="Google" id="ProtNLM"/>
    </source>
</evidence>
<dbReference type="AlphaFoldDB" id="A0A426UX20"/>
<dbReference type="Gene3D" id="3.40.50.300">
    <property type="entry name" value="P-loop containing nucleotide triphosphate hydrolases"/>
    <property type="match status" value="1"/>
</dbReference>
<proteinExistence type="predicted"/>
<name>A0A426UX20_9ACTN</name>
<protein>
    <recommendedName>
        <fullName evidence="3">Adenylyl-sulfate kinase</fullName>
    </recommendedName>
</protein>
<keyword evidence="2" id="KW-1185">Reference proteome</keyword>
<gene>
    <name evidence="1" type="ORF">EIW28_17545</name>
</gene>
<dbReference type="OrthoDB" id="7889077at2"/>
<dbReference type="EMBL" id="RSEB01000004">
    <property type="protein sequence ID" value="RRR98768.1"/>
    <property type="molecule type" value="Genomic_DNA"/>
</dbReference>